<dbReference type="PROSITE" id="PS50011">
    <property type="entry name" value="PROTEIN_KINASE_DOM"/>
    <property type="match status" value="1"/>
</dbReference>
<evidence type="ECO:0000256" key="1">
    <source>
        <dbReference type="ARBA" id="ARBA00022527"/>
    </source>
</evidence>
<keyword evidence="1 7" id="KW-0723">Serine/threonine-protein kinase</keyword>
<evidence type="ECO:0000313" key="10">
    <source>
        <dbReference type="Proteomes" id="UP001470230"/>
    </source>
</evidence>
<dbReference type="InterPro" id="IPR001245">
    <property type="entry name" value="Ser-Thr/Tyr_kinase_cat_dom"/>
</dbReference>
<sequence length="307" mass="35807">MLLDSRKLQTHGVYDSQTKLGQFYTLEDFIMQNKIGEGSFAKVYLVREKKTGTIFAAKILKQIFDENDTVQITNLSREVNIISRINHPSVLKFILFSPINFKHKQKPVIITEFARNGTLKHIIDRDHEHKMNPILNDTYKLMVIYGIASGMKYIHDNNIIHRDLKTENILIDEFNFPKIADFGLSKIDHQRQESMSTVSIEGFKGTPLYMAPESWIKAEYSKTSDVYSFGIIVYEIMTFENPLNNLNFFELLNKVRQGICFEFDDSISESYKKLVNECISHDPKTINILYLFYLFYERGIFASIFFV</sequence>
<comment type="caution">
    <text evidence="9">The sequence shown here is derived from an EMBL/GenBank/DDBJ whole genome shotgun (WGS) entry which is preliminary data.</text>
</comment>
<dbReference type="PROSITE" id="PS00108">
    <property type="entry name" value="PROTEIN_KINASE_ST"/>
    <property type="match status" value="1"/>
</dbReference>
<evidence type="ECO:0000256" key="4">
    <source>
        <dbReference type="ARBA" id="ARBA00022777"/>
    </source>
</evidence>
<evidence type="ECO:0000256" key="2">
    <source>
        <dbReference type="ARBA" id="ARBA00022679"/>
    </source>
</evidence>
<keyword evidence="10" id="KW-1185">Reference proteome</keyword>
<dbReference type="PROSITE" id="PS00107">
    <property type="entry name" value="PROTEIN_KINASE_ATP"/>
    <property type="match status" value="1"/>
</dbReference>
<keyword evidence="5 6" id="KW-0067">ATP-binding</keyword>
<evidence type="ECO:0000256" key="5">
    <source>
        <dbReference type="ARBA" id="ARBA00022840"/>
    </source>
</evidence>
<reference evidence="9 10" key="1">
    <citation type="submission" date="2024-04" db="EMBL/GenBank/DDBJ databases">
        <title>Tritrichomonas musculus Genome.</title>
        <authorList>
            <person name="Alves-Ferreira E."/>
            <person name="Grigg M."/>
            <person name="Lorenzi H."/>
            <person name="Galac M."/>
        </authorList>
    </citation>
    <scope>NUCLEOTIDE SEQUENCE [LARGE SCALE GENOMIC DNA]</scope>
    <source>
        <strain evidence="9 10">EAF2021</strain>
    </source>
</reference>
<dbReference type="PRINTS" id="PR00109">
    <property type="entry name" value="TYRKINASE"/>
</dbReference>
<gene>
    <name evidence="9" type="ORF">M9Y10_019709</name>
</gene>
<dbReference type="Proteomes" id="UP001470230">
    <property type="component" value="Unassembled WGS sequence"/>
</dbReference>
<name>A0ABR2HI14_9EUKA</name>
<protein>
    <recommendedName>
        <fullName evidence="8">Protein kinase domain-containing protein</fullName>
    </recommendedName>
</protein>
<keyword evidence="2" id="KW-0808">Transferase</keyword>
<dbReference type="PIRSF" id="PIRSF000654">
    <property type="entry name" value="Integrin-linked_kinase"/>
    <property type="match status" value="1"/>
</dbReference>
<evidence type="ECO:0000313" key="9">
    <source>
        <dbReference type="EMBL" id="KAK8847128.1"/>
    </source>
</evidence>
<organism evidence="9 10">
    <name type="scientific">Tritrichomonas musculus</name>
    <dbReference type="NCBI Taxonomy" id="1915356"/>
    <lineage>
        <taxon>Eukaryota</taxon>
        <taxon>Metamonada</taxon>
        <taxon>Parabasalia</taxon>
        <taxon>Tritrichomonadida</taxon>
        <taxon>Tritrichomonadidae</taxon>
        <taxon>Tritrichomonas</taxon>
    </lineage>
</organism>
<dbReference type="SMART" id="SM00220">
    <property type="entry name" value="S_TKc"/>
    <property type="match status" value="1"/>
</dbReference>
<comment type="similarity">
    <text evidence="7">Belongs to the protein kinase superfamily.</text>
</comment>
<evidence type="ECO:0000256" key="3">
    <source>
        <dbReference type="ARBA" id="ARBA00022741"/>
    </source>
</evidence>
<dbReference type="PANTHER" id="PTHR24348">
    <property type="entry name" value="SERINE/THREONINE-PROTEIN KINASE UNC-51-RELATED"/>
    <property type="match status" value="1"/>
</dbReference>
<dbReference type="InterPro" id="IPR017441">
    <property type="entry name" value="Protein_kinase_ATP_BS"/>
</dbReference>
<dbReference type="InterPro" id="IPR045269">
    <property type="entry name" value="Atg1-like"/>
</dbReference>
<dbReference type="InterPro" id="IPR008271">
    <property type="entry name" value="Ser/Thr_kinase_AS"/>
</dbReference>
<dbReference type="SUPFAM" id="SSF56112">
    <property type="entry name" value="Protein kinase-like (PK-like)"/>
    <property type="match status" value="1"/>
</dbReference>
<evidence type="ECO:0000256" key="7">
    <source>
        <dbReference type="RuleBase" id="RU000304"/>
    </source>
</evidence>
<keyword evidence="3 6" id="KW-0547">Nucleotide-binding</keyword>
<dbReference type="PANTHER" id="PTHR24348:SF22">
    <property type="entry name" value="NON-SPECIFIC SERINE_THREONINE PROTEIN KINASE"/>
    <property type="match status" value="1"/>
</dbReference>
<feature type="binding site" evidence="6">
    <location>
        <position position="58"/>
    </location>
    <ligand>
        <name>ATP</name>
        <dbReference type="ChEBI" id="CHEBI:30616"/>
    </ligand>
</feature>
<accession>A0ABR2HI14</accession>
<feature type="domain" description="Protein kinase" evidence="8">
    <location>
        <begin position="29"/>
        <end position="306"/>
    </location>
</feature>
<keyword evidence="4" id="KW-0418">Kinase</keyword>
<proteinExistence type="inferred from homology"/>
<dbReference type="InterPro" id="IPR011009">
    <property type="entry name" value="Kinase-like_dom_sf"/>
</dbReference>
<dbReference type="InterPro" id="IPR000719">
    <property type="entry name" value="Prot_kinase_dom"/>
</dbReference>
<dbReference type="Pfam" id="PF00069">
    <property type="entry name" value="Pkinase"/>
    <property type="match status" value="1"/>
</dbReference>
<dbReference type="EMBL" id="JAPFFF010000028">
    <property type="protein sequence ID" value="KAK8847128.1"/>
    <property type="molecule type" value="Genomic_DNA"/>
</dbReference>
<evidence type="ECO:0000259" key="8">
    <source>
        <dbReference type="PROSITE" id="PS50011"/>
    </source>
</evidence>
<evidence type="ECO:0000256" key="6">
    <source>
        <dbReference type="PROSITE-ProRule" id="PRU10141"/>
    </source>
</evidence>
<dbReference type="Gene3D" id="1.10.510.10">
    <property type="entry name" value="Transferase(Phosphotransferase) domain 1"/>
    <property type="match status" value="1"/>
</dbReference>